<evidence type="ECO:0000313" key="6">
    <source>
        <dbReference type="Proteomes" id="UP000000759"/>
    </source>
</evidence>
<dbReference type="Proteomes" id="UP000000759">
    <property type="component" value="Chromosome 17"/>
</dbReference>
<dbReference type="SMART" id="SM00028">
    <property type="entry name" value="TPR"/>
    <property type="match status" value="11"/>
</dbReference>
<dbReference type="AlphaFoldDB" id="B7G735"/>
<dbReference type="InterPro" id="IPR019734">
    <property type="entry name" value="TPR_rpt"/>
</dbReference>
<feature type="repeat" description="TPR" evidence="3">
    <location>
        <begin position="679"/>
        <end position="712"/>
    </location>
</feature>
<keyword evidence="1" id="KW-0677">Repeat</keyword>
<dbReference type="SUPFAM" id="SSF48452">
    <property type="entry name" value="TPR-like"/>
    <property type="match status" value="3"/>
</dbReference>
<keyword evidence="2 3" id="KW-0802">TPR repeat</keyword>
<feature type="region of interest" description="Disordered" evidence="4">
    <location>
        <begin position="224"/>
        <end position="244"/>
    </location>
</feature>
<dbReference type="PANTHER" id="PTHR45641">
    <property type="entry name" value="TETRATRICOPEPTIDE REPEAT PROTEIN (AFU_ORTHOLOGUE AFUA_6G03870)"/>
    <property type="match status" value="1"/>
</dbReference>
<feature type="region of interest" description="Disordered" evidence="4">
    <location>
        <begin position="1"/>
        <end position="37"/>
    </location>
</feature>
<dbReference type="HOGENOM" id="CLU_349353_0_0_1"/>
<feature type="repeat" description="TPR" evidence="3">
    <location>
        <begin position="637"/>
        <end position="670"/>
    </location>
</feature>
<feature type="compositionally biased region" description="Polar residues" evidence="4">
    <location>
        <begin position="224"/>
        <end position="240"/>
    </location>
</feature>
<dbReference type="KEGG" id="pti:PHATRDRAFT_38879"/>
<dbReference type="InterPro" id="IPR011990">
    <property type="entry name" value="TPR-like_helical_dom_sf"/>
</dbReference>
<feature type="repeat" description="TPR" evidence="3">
    <location>
        <begin position="595"/>
        <end position="628"/>
    </location>
</feature>
<dbReference type="Gene3D" id="1.25.40.10">
    <property type="entry name" value="Tetratricopeptide repeat domain"/>
    <property type="match status" value="4"/>
</dbReference>
<name>B7G735_PHATC</name>
<feature type="repeat" description="TPR" evidence="3">
    <location>
        <begin position="411"/>
        <end position="444"/>
    </location>
</feature>
<dbReference type="OrthoDB" id="42563at2759"/>
<feature type="region of interest" description="Disordered" evidence="4">
    <location>
        <begin position="779"/>
        <end position="807"/>
    </location>
</feature>
<dbReference type="PROSITE" id="PS50005">
    <property type="entry name" value="TPR"/>
    <property type="match status" value="8"/>
</dbReference>
<feature type="repeat" description="TPR" evidence="3">
    <location>
        <begin position="721"/>
        <end position="754"/>
    </location>
</feature>
<evidence type="ECO:0000256" key="1">
    <source>
        <dbReference type="ARBA" id="ARBA00022737"/>
    </source>
</evidence>
<evidence type="ECO:0000256" key="3">
    <source>
        <dbReference type="PROSITE-ProRule" id="PRU00339"/>
    </source>
</evidence>
<evidence type="ECO:0000313" key="5">
    <source>
        <dbReference type="EMBL" id="EEC45571.1"/>
    </source>
</evidence>
<dbReference type="InParanoid" id="B7G735"/>
<feature type="compositionally biased region" description="Polar residues" evidence="4">
    <location>
        <begin position="1"/>
        <end position="20"/>
    </location>
</feature>
<dbReference type="eggNOG" id="KOG1840">
    <property type="taxonomic scope" value="Eukaryota"/>
</dbReference>
<reference evidence="5 6" key="1">
    <citation type="journal article" date="2008" name="Nature">
        <title>The Phaeodactylum genome reveals the evolutionary history of diatom genomes.</title>
        <authorList>
            <person name="Bowler C."/>
            <person name="Allen A.E."/>
            <person name="Badger J.H."/>
            <person name="Grimwood J."/>
            <person name="Jabbari K."/>
            <person name="Kuo A."/>
            <person name="Maheswari U."/>
            <person name="Martens C."/>
            <person name="Maumus F."/>
            <person name="Otillar R.P."/>
            <person name="Rayko E."/>
            <person name="Salamov A."/>
            <person name="Vandepoele K."/>
            <person name="Beszteri B."/>
            <person name="Gruber A."/>
            <person name="Heijde M."/>
            <person name="Katinka M."/>
            <person name="Mock T."/>
            <person name="Valentin K."/>
            <person name="Verret F."/>
            <person name="Berges J.A."/>
            <person name="Brownlee C."/>
            <person name="Cadoret J.P."/>
            <person name="Chiovitti A."/>
            <person name="Choi C.J."/>
            <person name="Coesel S."/>
            <person name="De Martino A."/>
            <person name="Detter J.C."/>
            <person name="Durkin C."/>
            <person name="Falciatore A."/>
            <person name="Fournet J."/>
            <person name="Haruta M."/>
            <person name="Huysman M.J."/>
            <person name="Jenkins B.D."/>
            <person name="Jiroutova K."/>
            <person name="Jorgensen R.E."/>
            <person name="Joubert Y."/>
            <person name="Kaplan A."/>
            <person name="Kroger N."/>
            <person name="Kroth P.G."/>
            <person name="La Roche J."/>
            <person name="Lindquist E."/>
            <person name="Lommer M."/>
            <person name="Martin-Jezequel V."/>
            <person name="Lopez P.J."/>
            <person name="Lucas S."/>
            <person name="Mangogna M."/>
            <person name="McGinnis K."/>
            <person name="Medlin L.K."/>
            <person name="Montsant A."/>
            <person name="Oudot-Le Secq M.P."/>
            <person name="Napoli C."/>
            <person name="Obornik M."/>
            <person name="Parker M.S."/>
            <person name="Petit J.L."/>
            <person name="Porcel B.M."/>
            <person name="Poulsen N."/>
            <person name="Robison M."/>
            <person name="Rychlewski L."/>
            <person name="Rynearson T.A."/>
            <person name="Schmutz J."/>
            <person name="Shapiro H."/>
            <person name="Siaut M."/>
            <person name="Stanley M."/>
            <person name="Sussman M.R."/>
            <person name="Taylor A.R."/>
            <person name="Vardi A."/>
            <person name="von Dassow P."/>
            <person name="Vyverman W."/>
            <person name="Willis A."/>
            <person name="Wyrwicz L.S."/>
            <person name="Rokhsar D.S."/>
            <person name="Weissenbach J."/>
            <person name="Armbrust E.V."/>
            <person name="Green B.R."/>
            <person name="Van de Peer Y."/>
            <person name="Grigoriev I.V."/>
        </authorList>
    </citation>
    <scope>NUCLEOTIDE SEQUENCE [LARGE SCALE GENOMIC DNA]</scope>
    <source>
        <strain evidence="5 6">CCAP 1055/1</strain>
    </source>
</reference>
<dbReference type="PaxDb" id="2850-Phatr38879"/>
<proteinExistence type="predicted"/>
<dbReference type="EMBL" id="CM000619">
    <property type="protein sequence ID" value="EEC45571.1"/>
    <property type="molecule type" value="Genomic_DNA"/>
</dbReference>
<dbReference type="GeneID" id="7203608"/>
<protein>
    <recommendedName>
        <fullName evidence="7">Kinesin light chain</fullName>
    </recommendedName>
</protein>
<evidence type="ECO:0000256" key="4">
    <source>
        <dbReference type="SAM" id="MobiDB-lite"/>
    </source>
</evidence>
<dbReference type="Pfam" id="PF13374">
    <property type="entry name" value="TPR_10"/>
    <property type="match status" value="1"/>
</dbReference>
<organism evidence="5 6">
    <name type="scientific">Phaeodactylum tricornutum (strain CCAP 1055/1)</name>
    <dbReference type="NCBI Taxonomy" id="556484"/>
    <lineage>
        <taxon>Eukaryota</taxon>
        <taxon>Sar</taxon>
        <taxon>Stramenopiles</taxon>
        <taxon>Ochrophyta</taxon>
        <taxon>Bacillariophyta</taxon>
        <taxon>Bacillariophyceae</taxon>
        <taxon>Bacillariophycidae</taxon>
        <taxon>Naviculales</taxon>
        <taxon>Phaeodactylaceae</taxon>
        <taxon>Phaeodactylum</taxon>
    </lineage>
</organism>
<gene>
    <name evidence="5" type="ORF">PHATRDRAFT_38879</name>
</gene>
<accession>B7G735</accession>
<dbReference type="STRING" id="556484.B7G735"/>
<dbReference type="PANTHER" id="PTHR45641:SF19">
    <property type="entry name" value="NEPHROCYSTIN-3"/>
    <property type="match status" value="1"/>
</dbReference>
<feature type="repeat" description="TPR" evidence="3">
    <location>
        <begin position="455"/>
        <end position="488"/>
    </location>
</feature>
<evidence type="ECO:0000256" key="2">
    <source>
        <dbReference type="ARBA" id="ARBA00022803"/>
    </source>
</evidence>
<sequence length="807" mass="90680">MRSSCSISRNGSTRTLSTSPKKPLKAASSPRSSGDFQVLRQGIEKARDTVHISRMELASCLDRLGEHYARHHEFDEAMDAFTEALHEKRSVLSHILPENLWSSKSALSPPLAVDFEDKTGGDSFDNLTDEIIMTLRSLGNVHSLRGEQDEAMRYFTEITNLRARKTEKKADSGDQALFSGLGIDEDNSAQMAEINEDMKALGDMFQIVSFRDRENGLLTQRSRMTSTLRSSAKENTSCSSNKRRKSDSYCGIMPVIESEPFKRSSSLCLYATNSDLSEALRMYKAVLESYTGPKLEQHKDIFNSLALRVDLLAETGQQDDLGSTSKNRFDKNLDLAVEIYQHTHTAQVEMITTERSGSGSNPQACKGIASTLIRMGGLYFKLGRRVEELSMYKQAKDVYCRAFGDKHPFVAGARKNIGMVMAERGEYDNAMDQFKRAKEIYLAVNRGDEISRNVASAISCMGNVKNRIGELDEALELYVEALRIYKAIQAKPTDNECDDVCTLDVTATLKVIGMVHSRKGNLDTAMSVFLEALTLLRTYGDNATASCKETTSSVLTRMASIYAKKGELDHAMDRYKEAYEISVQNHGTTSHQEVAGILHYIGGIFHKRSNFDEAMNCYQEAIRIYHETLGPGNAAVAGTLVMVGSIHYKRRNLDSAKMFYREALRLNRDAYGFHHPDVAPILKSIGTILTKKGEYQEAYDMFRDVLSIKCTIHGTGHPEVASAYKSLGNVHYKLGELADAERQYRHALNIFRRTRGEDHADTIAAKTTIDHIRYWMKERGQRKHEQRQARSRALSEGRDEEIDKRSF</sequence>
<feature type="repeat" description="TPR" evidence="3">
    <location>
        <begin position="552"/>
        <end position="585"/>
    </location>
</feature>
<feature type="repeat" description="TPR" evidence="3">
    <location>
        <begin position="58"/>
        <end position="91"/>
    </location>
</feature>
<evidence type="ECO:0008006" key="7">
    <source>
        <dbReference type="Google" id="ProtNLM"/>
    </source>
</evidence>
<dbReference type="RefSeq" id="XP_002182835.1">
    <property type="nucleotide sequence ID" value="XM_002182799.1"/>
</dbReference>
<feature type="compositionally biased region" description="Basic and acidic residues" evidence="4">
    <location>
        <begin position="793"/>
        <end position="807"/>
    </location>
</feature>
<reference evidence="6" key="2">
    <citation type="submission" date="2008-08" db="EMBL/GenBank/DDBJ databases">
        <authorList>
            <consortium name="Diatom Consortium"/>
            <person name="Grigoriev I."/>
            <person name="Grimwood J."/>
            <person name="Kuo A."/>
            <person name="Otillar R.P."/>
            <person name="Salamov A."/>
            <person name="Detter J.C."/>
            <person name="Lindquist E."/>
            <person name="Shapiro H."/>
            <person name="Lucas S."/>
            <person name="Glavina del Rio T."/>
            <person name="Pitluck S."/>
            <person name="Rokhsar D."/>
            <person name="Bowler C."/>
        </authorList>
    </citation>
    <scope>GENOME REANNOTATION</scope>
    <source>
        <strain evidence="6">CCAP 1055/1</strain>
    </source>
</reference>
<keyword evidence="6" id="KW-1185">Reference proteome</keyword>
<dbReference type="Pfam" id="PF13424">
    <property type="entry name" value="TPR_12"/>
    <property type="match status" value="3"/>
</dbReference>